<dbReference type="GO" id="GO:0016020">
    <property type="term" value="C:membrane"/>
    <property type="evidence" value="ECO:0007669"/>
    <property type="project" value="InterPro"/>
</dbReference>
<organism evidence="1 2">
    <name type="scientific">Gordonia asplenii</name>
    <dbReference type="NCBI Taxonomy" id="2725283"/>
    <lineage>
        <taxon>Bacteria</taxon>
        <taxon>Bacillati</taxon>
        <taxon>Actinomycetota</taxon>
        <taxon>Actinomycetes</taxon>
        <taxon>Mycobacteriales</taxon>
        <taxon>Gordoniaceae</taxon>
        <taxon>Gordonia</taxon>
    </lineage>
</organism>
<dbReference type="Proteomes" id="UP000550729">
    <property type="component" value="Unassembled WGS sequence"/>
</dbReference>
<evidence type="ECO:0000313" key="2">
    <source>
        <dbReference type="Proteomes" id="UP000550729"/>
    </source>
</evidence>
<keyword evidence="2" id="KW-1185">Reference proteome</keyword>
<proteinExistence type="predicted"/>
<reference evidence="1 2" key="1">
    <citation type="submission" date="2020-04" db="EMBL/GenBank/DDBJ databases">
        <title>Gordonia sp. nov. TBRC 11910.</title>
        <authorList>
            <person name="Suriyachadkun C."/>
        </authorList>
    </citation>
    <scope>NUCLEOTIDE SEQUENCE [LARGE SCALE GENOMIC DNA]</scope>
    <source>
        <strain evidence="1 2">TBRC 11910</strain>
    </source>
</reference>
<dbReference type="AlphaFoldDB" id="A0A848LCK3"/>
<dbReference type="RefSeq" id="WP_170197783.1">
    <property type="nucleotide sequence ID" value="NZ_JABBNB010000061.1"/>
</dbReference>
<evidence type="ECO:0000313" key="1">
    <source>
        <dbReference type="EMBL" id="NMO05278.1"/>
    </source>
</evidence>
<gene>
    <name evidence="1" type="ORF">HH308_29070</name>
</gene>
<protein>
    <submittedName>
        <fullName evidence="1">Copper transporter</fullName>
    </submittedName>
</protein>
<accession>A0A848LCK3</accession>
<dbReference type="Pfam" id="PF11382">
    <property type="entry name" value="MctB"/>
    <property type="match status" value="1"/>
</dbReference>
<comment type="caution">
    <text evidence="1">The sequence shown here is derived from an EMBL/GenBank/DDBJ whole genome shotgun (WGS) entry which is preliminary data.</text>
</comment>
<dbReference type="EMBL" id="JABBNB010000061">
    <property type="protein sequence ID" value="NMO05278.1"/>
    <property type="molecule type" value="Genomic_DNA"/>
</dbReference>
<dbReference type="GO" id="GO:0055070">
    <property type="term" value="P:copper ion homeostasis"/>
    <property type="evidence" value="ECO:0007669"/>
    <property type="project" value="InterPro"/>
</dbReference>
<name>A0A848LCK3_9ACTN</name>
<dbReference type="InterPro" id="IPR021522">
    <property type="entry name" value="MctB"/>
</dbReference>
<sequence>MISLRQHAISIVAIFLALTLGLFLGSGFIGDKVNSATGTSRDRIGDLEAQRDKLNTQVNAGNSFVAAVSPQLLAGKLAGSSVIVVTAPNAADGDVAAVKEALTAAGAKFSGQIGLTDQLLGDQSAEKLRTIIDQSIPAGASLRPELTDSGGRVGDLLGTLTLSATGVATASRNDVVNGLAALREGGYITYTDNAVGTGRAVVVVTGDAYPTSSGAQGQLTANLAAAMARRTGAGILLGRTGSAEGGSPIAVIRADPSLRNEISTVDNVDQQMGRVTTVLALAGDLHGKPGAYGTGPGARAITPSS</sequence>